<name>A0A9Y1BPN1_9ARCH</name>
<dbReference type="SUPFAM" id="SSF158997">
    <property type="entry name" value="Trm112p-like"/>
    <property type="match status" value="1"/>
</dbReference>
<dbReference type="AlphaFoldDB" id="A0A9Y1BPN1"/>
<evidence type="ECO:0000313" key="1">
    <source>
        <dbReference type="EMBL" id="UJG42765.1"/>
    </source>
</evidence>
<accession>A0A9Y1BPN1</accession>
<sequence length="129" mass="15018">MKHRLLDLLACPVEKGWPLKLEIQNEETEEEELDIPVVCDETQVVCKYYCNFKNFFLIVDSGSEERFKPVDEIKKHVTVEDCKSCFQIDITQGLLHCPVDEEHVYKIKDGIPIMLTKEQIDEIYGGKIE</sequence>
<dbReference type="Proteomes" id="UP001200513">
    <property type="component" value="Chromosome"/>
</dbReference>
<dbReference type="Gene3D" id="2.20.25.10">
    <property type="match status" value="1"/>
</dbReference>
<protein>
    <recommendedName>
        <fullName evidence="2">Trm112 family protein</fullName>
    </recommendedName>
</protein>
<dbReference type="EMBL" id="CP084167">
    <property type="protein sequence ID" value="UJG42765.1"/>
    <property type="molecule type" value="Genomic_DNA"/>
</dbReference>
<gene>
    <name evidence="1" type="ORF">K9W46_10310</name>
</gene>
<evidence type="ECO:0008006" key="2">
    <source>
        <dbReference type="Google" id="ProtNLM"/>
    </source>
</evidence>
<dbReference type="Pfam" id="PF03966">
    <property type="entry name" value="Trm112p"/>
    <property type="match status" value="1"/>
</dbReference>
<organism evidence="1">
    <name type="scientific">Candidatus Heimdallarchaeum endolithica</name>
    <dbReference type="NCBI Taxonomy" id="2876572"/>
    <lineage>
        <taxon>Archaea</taxon>
        <taxon>Promethearchaeati</taxon>
        <taxon>Candidatus Heimdallarchaeota</taxon>
        <taxon>Candidatus Heimdallarchaeia (ex Rinke et al. 2021) (nom. nud.)</taxon>
        <taxon>Candidatus Heimdallarchaeales</taxon>
        <taxon>Candidatus Heimdallarchaeaceae</taxon>
        <taxon>Candidatus Heimdallarchaeum</taxon>
    </lineage>
</organism>
<dbReference type="InterPro" id="IPR005651">
    <property type="entry name" value="Trm112-like"/>
</dbReference>
<reference evidence="1" key="1">
    <citation type="journal article" date="2022" name="Nat. Microbiol.">
        <title>Unique mobile elements and scalable gene flow at the prokaryote-eukaryote boundary revealed by circularized Asgard archaea genomes.</title>
        <authorList>
            <person name="Wu F."/>
            <person name="Speth D.R."/>
            <person name="Philosof A."/>
            <person name="Cremiere A."/>
            <person name="Narayanan A."/>
            <person name="Barco R.A."/>
            <person name="Connon S.A."/>
            <person name="Amend J.P."/>
            <person name="Antoshechkin I.A."/>
            <person name="Orphan V.J."/>
        </authorList>
    </citation>
    <scope>NUCLEOTIDE SEQUENCE</scope>
    <source>
        <strain evidence="1">PR6</strain>
    </source>
</reference>
<proteinExistence type="predicted"/>